<proteinExistence type="inferred from homology"/>
<dbReference type="EMBL" id="JAVYJV010000010">
    <property type="protein sequence ID" value="KAK4361606.1"/>
    <property type="molecule type" value="Genomic_DNA"/>
</dbReference>
<protein>
    <recommendedName>
        <fullName evidence="6">S-protein homolog</fullName>
    </recommendedName>
</protein>
<keyword evidence="8" id="KW-1185">Reference proteome</keyword>
<keyword evidence="5 6" id="KW-0732">Signal</keyword>
<dbReference type="PANTHER" id="PTHR31232">
    <property type="match status" value="1"/>
</dbReference>
<evidence type="ECO:0000313" key="8">
    <source>
        <dbReference type="Proteomes" id="UP001291623"/>
    </source>
</evidence>
<evidence type="ECO:0000256" key="2">
    <source>
        <dbReference type="ARBA" id="ARBA00005581"/>
    </source>
</evidence>
<evidence type="ECO:0000256" key="4">
    <source>
        <dbReference type="ARBA" id="ARBA00022525"/>
    </source>
</evidence>
<dbReference type="InterPro" id="IPR010264">
    <property type="entry name" value="Self-incomp_S1"/>
</dbReference>
<gene>
    <name evidence="7" type="ORF">RND71_020558</name>
</gene>
<comment type="subcellular location">
    <subcellularLocation>
        <location evidence="1 6">Secreted</location>
    </subcellularLocation>
</comment>
<evidence type="ECO:0000256" key="3">
    <source>
        <dbReference type="ARBA" id="ARBA00022471"/>
    </source>
</evidence>
<reference evidence="7" key="1">
    <citation type="submission" date="2023-12" db="EMBL/GenBank/DDBJ databases">
        <title>Genome assembly of Anisodus tanguticus.</title>
        <authorList>
            <person name="Wang Y.-J."/>
        </authorList>
    </citation>
    <scope>NUCLEOTIDE SEQUENCE</scope>
    <source>
        <strain evidence="7">KB-2021</strain>
        <tissue evidence="7">Leaf</tissue>
    </source>
</reference>
<evidence type="ECO:0000313" key="7">
    <source>
        <dbReference type="EMBL" id="KAK4361606.1"/>
    </source>
</evidence>
<keyword evidence="4 6" id="KW-0964">Secreted</keyword>
<evidence type="ECO:0000256" key="5">
    <source>
        <dbReference type="ARBA" id="ARBA00022729"/>
    </source>
</evidence>
<dbReference type="GO" id="GO:0005576">
    <property type="term" value="C:extracellular region"/>
    <property type="evidence" value="ECO:0007669"/>
    <property type="project" value="UniProtKB-SubCell"/>
</dbReference>
<feature type="signal peptide" evidence="6">
    <location>
        <begin position="1"/>
        <end position="23"/>
    </location>
</feature>
<comment type="caution">
    <text evidence="7">The sequence shown here is derived from an EMBL/GenBank/DDBJ whole genome shotgun (WGS) entry which is preliminary data.</text>
</comment>
<comment type="similarity">
    <text evidence="2 6">Belongs to the plant self-incompatibility (S1) protein family.</text>
</comment>
<dbReference type="PANTHER" id="PTHR31232:SF108">
    <property type="entry name" value="S-PROTEIN HOMOLOG"/>
    <property type="match status" value="1"/>
</dbReference>
<accession>A0AAE1S187</accession>
<keyword evidence="3 6" id="KW-0713">Self-incompatibility</keyword>
<evidence type="ECO:0000256" key="6">
    <source>
        <dbReference type="RuleBase" id="RU367044"/>
    </source>
</evidence>
<dbReference type="GO" id="GO:0060320">
    <property type="term" value="P:rejection of self pollen"/>
    <property type="evidence" value="ECO:0007669"/>
    <property type="project" value="UniProtKB-KW"/>
</dbReference>
<feature type="chain" id="PRO_5041766175" description="S-protein homolog" evidence="6">
    <location>
        <begin position="24"/>
        <end position="148"/>
    </location>
</feature>
<dbReference type="Pfam" id="PF05938">
    <property type="entry name" value="Self-incomp_S1"/>
    <property type="match status" value="1"/>
</dbReference>
<dbReference type="AlphaFoldDB" id="A0AAE1S187"/>
<evidence type="ECO:0000256" key="1">
    <source>
        <dbReference type="ARBA" id="ARBA00004613"/>
    </source>
</evidence>
<dbReference type="Proteomes" id="UP001291623">
    <property type="component" value="Unassembled WGS sequence"/>
</dbReference>
<organism evidence="7 8">
    <name type="scientific">Anisodus tanguticus</name>
    <dbReference type="NCBI Taxonomy" id="243964"/>
    <lineage>
        <taxon>Eukaryota</taxon>
        <taxon>Viridiplantae</taxon>
        <taxon>Streptophyta</taxon>
        <taxon>Embryophyta</taxon>
        <taxon>Tracheophyta</taxon>
        <taxon>Spermatophyta</taxon>
        <taxon>Magnoliopsida</taxon>
        <taxon>eudicotyledons</taxon>
        <taxon>Gunneridae</taxon>
        <taxon>Pentapetalae</taxon>
        <taxon>asterids</taxon>
        <taxon>lamiids</taxon>
        <taxon>Solanales</taxon>
        <taxon>Solanaceae</taxon>
        <taxon>Solanoideae</taxon>
        <taxon>Hyoscyameae</taxon>
        <taxon>Anisodus</taxon>
    </lineage>
</organism>
<sequence length="148" mass="17769">MALSFFNVFLLLLLITPLDLSLAKKCILSTMFQVHVINKLFPNSTQLRIHCASKNRELGDQILPINEDFNWSFCGTFINRDLYFCHFWLGAKDKAFNVFDDQDKCIKHGETHNYLHYCKWEVRPDGFYLEQYDFMSKSFYMDRYYEWS</sequence>
<name>A0AAE1S187_9SOLA</name>